<dbReference type="InterPro" id="IPR002291">
    <property type="entry name" value="Phosph_kin_gamma"/>
</dbReference>
<dbReference type="EMBL" id="JAFCMP010000112">
    <property type="protein sequence ID" value="KAG5186245.1"/>
    <property type="molecule type" value="Genomic_DNA"/>
</dbReference>
<feature type="domain" description="Protein kinase" evidence="21">
    <location>
        <begin position="53"/>
        <end position="309"/>
    </location>
</feature>
<comment type="subunit">
    <text evidence="15">Hexadecamer of 4 heterotetramers, each composed of alpha, beta, gamma, and delta subunits. Alpha (PHKA1 or PHKA2) and beta (PHKB) are regulatory subunits, gamma (PHKG1 or PHKG2) is the catalytic subunit, and delta is calmodulin.</text>
</comment>
<dbReference type="GO" id="GO:0046872">
    <property type="term" value="F:metal ion binding"/>
    <property type="evidence" value="ECO:0007669"/>
    <property type="project" value="UniProtKB-KW"/>
</dbReference>
<dbReference type="GO" id="GO:0005977">
    <property type="term" value="P:glycogen metabolic process"/>
    <property type="evidence" value="ECO:0007669"/>
    <property type="project" value="UniProtKB-KW"/>
</dbReference>
<keyword evidence="4" id="KW-0321">Glycogen metabolism</keyword>
<keyword evidence="3 19" id="KW-0723">Serine/threonine-protein kinase</keyword>
<dbReference type="Gene3D" id="3.30.200.20">
    <property type="entry name" value="Phosphorylase Kinase, domain 1"/>
    <property type="match status" value="1"/>
</dbReference>
<dbReference type="FunFam" id="3.30.200.20:FF:000315">
    <property type="entry name" value="Calcium-dependent protein kinase 3"/>
    <property type="match status" value="1"/>
</dbReference>
<dbReference type="PROSITE" id="PS50011">
    <property type="entry name" value="PROTEIN_KINASE_DOM"/>
    <property type="match status" value="1"/>
</dbReference>
<dbReference type="SUPFAM" id="SSF56112">
    <property type="entry name" value="Protein kinase-like (PK-like)"/>
    <property type="match status" value="1"/>
</dbReference>
<evidence type="ECO:0000256" key="1">
    <source>
        <dbReference type="ARBA" id="ARBA00001674"/>
    </source>
</evidence>
<dbReference type="GO" id="GO:0005524">
    <property type="term" value="F:ATP binding"/>
    <property type="evidence" value="ECO:0007669"/>
    <property type="project" value="UniProtKB-UniRule"/>
</dbReference>
<accession>A0A835Z787</accession>
<dbReference type="InterPro" id="IPR011009">
    <property type="entry name" value="Kinase-like_dom_sf"/>
</dbReference>
<evidence type="ECO:0000256" key="10">
    <source>
        <dbReference type="ARBA" id="ARBA00022837"/>
    </source>
</evidence>
<reference evidence="22" key="1">
    <citation type="submission" date="2021-02" db="EMBL/GenBank/DDBJ databases">
        <title>First Annotated Genome of the Yellow-green Alga Tribonema minus.</title>
        <authorList>
            <person name="Mahan K.M."/>
        </authorList>
    </citation>
    <scope>NUCLEOTIDE SEQUENCE</scope>
    <source>
        <strain evidence="22">UTEX B ZZ1240</strain>
    </source>
</reference>
<keyword evidence="13" id="KW-0119">Carbohydrate metabolism</keyword>
<keyword evidence="5" id="KW-0808">Transferase</keyword>
<dbReference type="PROSITE" id="PS00107">
    <property type="entry name" value="PROTEIN_KINASE_ATP"/>
    <property type="match status" value="1"/>
</dbReference>
<evidence type="ECO:0000256" key="6">
    <source>
        <dbReference type="ARBA" id="ARBA00022723"/>
    </source>
</evidence>
<keyword evidence="11 18" id="KW-0067">ATP-binding</keyword>
<dbReference type="GO" id="GO:0005964">
    <property type="term" value="C:phosphorylase kinase complex"/>
    <property type="evidence" value="ECO:0007669"/>
    <property type="project" value="InterPro"/>
</dbReference>
<evidence type="ECO:0000256" key="18">
    <source>
        <dbReference type="PROSITE-ProRule" id="PRU10141"/>
    </source>
</evidence>
<evidence type="ECO:0000256" key="8">
    <source>
        <dbReference type="ARBA" id="ARBA00022741"/>
    </source>
</evidence>
<keyword evidence="12" id="KW-0112">Calmodulin-binding</keyword>
<dbReference type="InterPro" id="IPR000719">
    <property type="entry name" value="Prot_kinase_dom"/>
</dbReference>
<dbReference type="OrthoDB" id="193931at2759"/>
<sequence>KDDAVAAGKRAIDASDVTVNVASVSGRSLRDTPKSCPQRTSSARSDKFDSLYRLDKEEVGRGNYSVVRVAYNKQTGEKVAVKCIKRSALSQADEVALKSETTILSTLDHPNIVKMLSFHKERQYYYIVLEMLNGGELFDRIVKKQFYTEKEARDVLKVLLEAIRYFHEHNIVHRDLKPENLLLVSKDDDALIKVADFGFARDLQFNNLTVQCGTPGYVAPEILKGLTYGKEVDMWSVGVITFILLGGYPPFHDDNRAVLFKKIKRGKVVFHAQYWDHVSQDAKDLIMRMLTVSVADRITAAQALEHPWVKQDSSALEKRDLAPALEQLKRFNARRKLRSAIASIIMTNRLLACTDSSGAVTGSSPHSLRTDNGDDSTIASHDKKSSSASPAPSDG</sequence>
<dbReference type="SMART" id="SM00220">
    <property type="entry name" value="S_TKc"/>
    <property type="match status" value="1"/>
</dbReference>
<comment type="caution">
    <text evidence="22">The sequence shown here is derived from an EMBL/GenBank/DDBJ whole genome shotgun (WGS) entry which is preliminary data.</text>
</comment>
<evidence type="ECO:0000256" key="16">
    <source>
        <dbReference type="ARBA" id="ARBA00047899"/>
    </source>
</evidence>
<evidence type="ECO:0000256" key="17">
    <source>
        <dbReference type="ARBA" id="ARBA00048679"/>
    </source>
</evidence>
<evidence type="ECO:0000256" key="13">
    <source>
        <dbReference type="ARBA" id="ARBA00023277"/>
    </source>
</evidence>
<feature type="region of interest" description="Disordered" evidence="20">
    <location>
        <begin position="356"/>
        <end position="395"/>
    </location>
</feature>
<evidence type="ECO:0000256" key="7">
    <source>
        <dbReference type="ARBA" id="ARBA00022737"/>
    </source>
</evidence>
<feature type="compositionally biased region" description="Polar residues" evidence="20">
    <location>
        <begin position="356"/>
        <end position="367"/>
    </location>
</feature>
<dbReference type="InterPro" id="IPR008271">
    <property type="entry name" value="Ser/Thr_kinase_AS"/>
</dbReference>
<comment type="catalytic activity">
    <reaction evidence="17">
        <text>L-seryl-[protein] + ATP = O-phospho-L-seryl-[protein] + ADP + H(+)</text>
        <dbReference type="Rhea" id="RHEA:17989"/>
        <dbReference type="Rhea" id="RHEA-COMP:9863"/>
        <dbReference type="Rhea" id="RHEA-COMP:11604"/>
        <dbReference type="ChEBI" id="CHEBI:15378"/>
        <dbReference type="ChEBI" id="CHEBI:29999"/>
        <dbReference type="ChEBI" id="CHEBI:30616"/>
        <dbReference type="ChEBI" id="CHEBI:83421"/>
        <dbReference type="ChEBI" id="CHEBI:456216"/>
        <dbReference type="EC" id="2.7.11.1"/>
    </reaction>
</comment>
<feature type="non-terminal residue" evidence="22">
    <location>
        <position position="1"/>
    </location>
</feature>
<dbReference type="CDD" id="cd05117">
    <property type="entry name" value="STKc_CAMK"/>
    <property type="match status" value="1"/>
</dbReference>
<evidence type="ECO:0000256" key="12">
    <source>
        <dbReference type="ARBA" id="ARBA00022860"/>
    </source>
</evidence>
<evidence type="ECO:0000256" key="19">
    <source>
        <dbReference type="RuleBase" id="RU000304"/>
    </source>
</evidence>
<keyword evidence="7" id="KW-0677">Repeat</keyword>
<dbReference type="GO" id="GO:0005516">
    <property type="term" value="F:calmodulin binding"/>
    <property type="evidence" value="ECO:0007669"/>
    <property type="project" value="UniProtKB-KW"/>
</dbReference>
<name>A0A835Z787_9STRA</name>
<comment type="catalytic activity">
    <reaction evidence="1">
        <text>2 ATP + phosphorylase b = 2 ADP + phosphorylase a.</text>
        <dbReference type="EC" id="2.7.11.19"/>
    </reaction>
</comment>
<feature type="compositionally biased region" description="Low complexity" evidence="20">
    <location>
        <begin position="386"/>
        <end position="395"/>
    </location>
</feature>
<evidence type="ECO:0000256" key="14">
    <source>
        <dbReference type="ARBA" id="ARBA00024334"/>
    </source>
</evidence>
<evidence type="ECO:0000256" key="5">
    <source>
        <dbReference type="ARBA" id="ARBA00022679"/>
    </source>
</evidence>
<dbReference type="PRINTS" id="PR01049">
    <property type="entry name" value="PHOSPHBKNASE"/>
</dbReference>
<evidence type="ECO:0000256" key="20">
    <source>
        <dbReference type="SAM" id="MobiDB-lite"/>
    </source>
</evidence>
<organism evidence="22 23">
    <name type="scientific">Tribonema minus</name>
    <dbReference type="NCBI Taxonomy" id="303371"/>
    <lineage>
        <taxon>Eukaryota</taxon>
        <taxon>Sar</taxon>
        <taxon>Stramenopiles</taxon>
        <taxon>Ochrophyta</taxon>
        <taxon>PX clade</taxon>
        <taxon>Xanthophyceae</taxon>
        <taxon>Tribonematales</taxon>
        <taxon>Tribonemataceae</taxon>
        <taxon>Tribonema</taxon>
    </lineage>
</organism>
<gene>
    <name evidence="22" type="ORF">JKP88DRAFT_309660</name>
</gene>
<dbReference type="PANTHER" id="PTHR24347">
    <property type="entry name" value="SERINE/THREONINE-PROTEIN KINASE"/>
    <property type="match status" value="1"/>
</dbReference>
<dbReference type="AlphaFoldDB" id="A0A835Z787"/>
<comment type="cofactor">
    <cofactor evidence="2">
        <name>Mg(2+)</name>
        <dbReference type="ChEBI" id="CHEBI:18420"/>
    </cofactor>
</comment>
<keyword evidence="8 18" id="KW-0547">Nucleotide-binding</keyword>
<dbReference type="Proteomes" id="UP000664859">
    <property type="component" value="Unassembled WGS sequence"/>
</dbReference>
<keyword evidence="6" id="KW-0479">Metal-binding</keyword>
<dbReference type="InterPro" id="IPR017441">
    <property type="entry name" value="Protein_kinase_ATP_BS"/>
</dbReference>
<evidence type="ECO:0000256" key="9">
    <source>
        <dbReference type="ARBA" id="ARBA00022777"/>
    </source>
</evidence>
<keyword evidence="9 22" id="KW-0418">Kinase</keyword>
<feature type="binding site" evidence="18">
    <location>
        <position position="82"/>
    </location>
    <ligand>
        <name>ATP</name>
        <dbReference type="ChEBI" id="CHEBI:30616"/>
    </ligand>
</feature>
<evidence type="ECO:0000256" key="15">
    <source>
        <dbReference type="ARBA" id="ARBA00025890"/>
    </source>
</evidence>
<evidence type="ECO:0000313" key="23">
    <source>
        <dbReference type="Proteomes" id="UP000664859"/>
    </source>
</evidence>
<evidence type="ECO:0000256" key="3">
    <source>
        <dbReference type="ARBA" id="ARBA00022527"/>
    </source>
</evidence>
<dbReference type="GO" id="GO:0004689">
    <property type="term" value="F:phosphorylase kinase activity"/>
    <property type="evidence" value="ECO:0007669"/>
    <property type="project" value="UniProtKB-EC"/>
</dbReference>
<dbReference type="Gene3D" id="1.10.510.10">
    <property type="entry name" value="Transferase(Phosphotransferase) domain 1"/>
    <property type="match status" value="1"/>
</dbReference>
<comment type="catalytic activity">
    <reaction evidence="16">
        <text>L-threonyl-[protein] + ATP = O-phospho-L-threonyl-[protein] + ADP + H(+)</text>
        <dbReference type="Rhea" id="RHEA:46608"/>
        <dbReference type="Rhea" id="RHEA-COMP:11060"/>
        <dbReference type="Rhea" id="RHEA-COMP:11605"/>
        <dbReference type="ChEBI" id="CHEBI:15378"/>
        <dbReference type="ChEBI" id="CHEBI:30013"/>
        <dbReference type="ChEBI" id="CHEBI:30616"/>
        <dbReference type="ChEBI" id="CHEBI:61977"/>
        <dbReference type="ChEBI" id="CHEBI:456216"/>
        <dbReference type="EC" id="2.7.11.1"/>
    </reaction>
</comment>
<evidence type="ECO:0000256" key="4">
    <source>
        <dbReference type="ARBA" id="ARBA00022600"/>
    </source>
</evidence>
<keyword evidence="23" id="KW-1185">Reference proteome</keyword>
<dbReference type="PROSITE" id="PS00108">
    <property type="entry name" value="PROTEIN_KINASE_ST"/>
    <property type="match status" value="1"/>
</dbReference>
<dbReference type="Pfam" id="PF00069">
    <property type="entry name" value="Pkinase"/>
    <property type="match status" value="1"/>
</dbReference>
<protein>
    <submittedName>
        <fullName evidence="22">A2+/calmodulin-dependent protein kinase</fullName>
    </submittedName>
</protein>
<keyword evidence="10" id="KW-0106">Calcium</keyword>
<comment type="similarity">
    <text evidence="14">Belongs to the protein kinase superfamily. Ser/Thr protein kinase family. CDPK subfamily.</text>
</comment>
<proteinExistence type="inferred from homology"/>
<evidence type="ECO:0000313" key="22">
    <source>
        <dbReference type="EMBL" id="KAG5186245.1"/>
    </source>
</evidence>
<evidence type="ECO:0000259" key="21">
    <source>
        <dbReference type="PROSITE" id="PS50011"/>
    </source>
</evidence>
<dbReference type="Gene3D" id="6.10.140.620">
    <property type="match status" value="1"/>
</dbReference>
<dbReference type="FunFam" id="1.10.510.10:FF:000026">
    <property type="entry name" value="Calcium/calmodulin-dependent protein kinase type 1"/>
    <property type="match status" value="1"/>
</dbReference>
<evidence type="ECO:0000256" key="2">
    <source>
        <dbReference type="ARBA" id="ARBA00001946"/>
    </source>
</evidence>
<evidence type="ECO:0000256" key="11">
    <source>
        <dbReference type="ARBA" id="ARBA00022840"/>
    </source>
</evidence>